<dbReference type="Proteomes" id="UP000729402">
    <property type="component" value="Unassembled WGS sequence"/>
</dbReference>
<feature type="region of interest" description="Disordered" evidence="3">
    <location>
        <begin position="64"/>
        <end position="87"/>
    </location>
</feature>
<evidence type="ECO:0000256" key="2">
    <source>
        <dbReference type="RuleBase" id="RU363120"/>
    </source>
</evidence>
<evidence type="ECO:0000313" key="5">
    <source>
        <dbReference type="Proteomes" id="UP000729402"/>
    </source>
</evidence>
<evidence type="ECO:0000256" key="3">
    <source>
        <dbReference type="SAM" id="MobiDB-lite"/>
    </source>
</evidence>
<organism evidence="4 5">
    <name type="scientific">Zizania palustris</name>
    <name type="common">Northern wild rice</name>
    <dbReference type="NCBI Taxonomy" id="103762"/>
    <lineage>
        <taxon>Eukaryota</taxon>
        <taxon>Viridiplantae</taxon>
        <taxon>Streptophyta</taxon>
        <taxon>Embryophyta</taxon>
        <taxon>Tracheophyta</taxon>
        <taxon>Spermatophyta</taxon>
        <taxon>Magnoliopsida</taxon>
        <taxon>Liliopsida</taxon>
        <taxon>Poales</taxon>
        <taxon>Poaceae</taxon>
        <taxon>BOP clade</taxon>
        <taxon>Oryzoideae</taxon>
        <taxon>Oryzeae</taxon>
        <taxon>Zizaniinae</taxon>
        <taxon>Zizania</taxon>
    </lineage>
</organism>
<name>A0A8J5RMG6_ZIZPA</name>
<dbReference type="AlphaFoldDB" id="A0A8J5RMG6"/>
<dbReference type="EMBL" id="JAAALK010000289">
    <property type="protein sequence ID" value="KAG8048494.1"/>
    <property type="molecule type" value="Genomic_DNA"/>
</dbReference>
<protein>
    <submittedName>
        <fullName evidence="4">Uncharacterized protein</fullName>
    </submittedName>
</protein>
<proteinExistence type="inferred from homology"/>
<reference evidence="4" key="2">
    <citation type="submission" date="2021-02" db="EMBL/GenBank/DDBJ databases">
        <authorList>
            <person name="Kimball J.A."/>
            <person name="Haas M.W."/>
            <person name="Macchietto M."/>
            <person name="Kono T."/>
            <person name="Duquette J."/>
            <person name="Shao M."/>
        </authorList>
    </citation>
    <scope>NUCLEOTIDE SEQUENCE</scope>
    <source>
        <tissue evidence="4">Fresh leaf tissue</tissue>
    </source>
</reference>
<dbReference type="PANTHER" id="PTHR34804">
    <property type="entry name" value="CAMP-REGULATED PHOSPHOPROTEIN 19-RELATED PROTEIN"/>
    <property type="match status" value="1"/>
</dbReference>
<dbReference type="Pfam" id="PF04667">
    <property type="entry name" value="Endosulfine"/>
    <property type="match status" value="1"/>
</dbReference>
<evidence type="ECO:0000256" key="1">
    <source>
        <dbReference type="ARBA" id="ARBA00010520"/>
    </source>
</evidence>
<dbReference type="PANTHER" id="PTHR34804:SF5">
    <property type="entry name" value="CAMP-REGULATED PHOSPHOPROTEIN 19-RELATED PROTEIN"/>
    <property type="match status" value="1"/>
</dbReference>
<sequence length="151" mass="17454">MNSVDFLLFAFLPGNHKGSLFLYISVCIAARLSSQFTSIIHCLVLSLVPISIFRCIERQEQAEEEEKRWQTATTSHQPRPWKKRRVENKYGGITPKKPLISKDHERAYFDSADWVLGKQAASSSTRAAIEFFKPKLKRTPHHNRWKKGVEI</sequence>
<evidence type="ECO:0000313" key="4">
    <source>
        <dbReference type="EMBL" id="KAG8048494.1"/>
    </source>
</evidence>
<dbReference type="InterPro" id="IPR006760">
    <property type="entry name" value="Endosulphine"/>
</dbReference>
<keyword evidence="5" id="KW-1185">Reference proteome</keyword>
<accession>A0A8J5RMG6</accession>
<reference evidence="4" key="1">
    <citation type="journal article" date="2021" name="bioRxiv">
        <title>Whole Genome Assembly and Annotation of Northern Wild Rice, Zizania palustris L., Supports a Whole Genome Duplication in the Zizania Genus.</title>
        <authorList>
            <person name="Haas M."/>
            <person name="Kono T."/>
            <person name="Macchietto M."/>
            <person name="Millas R."/>
            <person name="McGilp L."/>
            <person name="Shao M."/>
            <person name="Duquette J."/>
            <person name="Hirsch C.N."/>
            <person name="Kimball J."/>
        </authorList>
    </citation>
    <scope>NUCLEOTIDE SEQUENCE</scope>
    <source>
        <tissue evidence="4">Fresh leaf tissue</tissue>
    </source>
</reference>
<comment type="similarity">
    <text evidence="1 2">Belongs to the endosulfine family.</text>
</comment>
<gene>
    <name evidence="4" type="ORF">GUJ93_ZPchr0009g2123</name>
</gene>
<comment type="caution">
    <text evidence="4">The sequence shown here is derived from an EMBL/GenBank/DDBJ whole genome shotgun (WGS) entry which is preliminary data.</text>
</comment>